<dbReference type="Proteomes" id="UP000285060">
    <property type="component" value="Unassembled WGS sequence"/>
</dbReference>
<protein>
    <recommendedName>
        <fullName evidence="1">ABM domain-containing protein</fullName>
    </recommendedName>
</protein>
<gene>
    <name evidence="2" type="ORF">DYB32_006165</name>
</gene>
<dbReference type="AlphaFoldDB" id="A0A3R6Y6R7"/>
<dbReference type="VEuPathDB" id="FungiDB:H310_13009"/>
<sequence>MVKLAIFLPPVPAAPVDICEMTVMTGPVRVLTERIMSRGFEPTVSRMMERVKSTVRRQPGLLSVQTLADVEDHHKYIVLSEWKTRQDYENWEKSEDFKLCTAKVNECLDMPGKKTRIFQTPKDDIFLL</sequence>
<accession>A0A3R6Y6R7</accession>
<reference evidence="2 3" key="1">
    <citation type="submission" date="2018-08" db="EMBL/GenBank/DDBJ databases">
        <title>Aphanomyces genome sequencing and annotation.</title>
        <authorList>
            <person name="Minardi D."/>
            <person name="Oidtmann B."/>
            <person name="Van Der Giezen M."/>
            <person name="Studholme D.J."/>
        </authorList>
    </citation>
    <scope>NUCLEOTIDE SEQUENCE [LARGE SCALE GENOMIC DNA]</scope>
    <source>
        <strain evidence="2 3">NJM0002</strain>
    </source>
</reference>
<evidence type="ECO:0000313" key="3">
    <source>
        <dbReference type="Proteomes" id="UP000285060"/>
    </source>
</evidence>
<dbReference type="PROSITE" id="PS51725">
    <property type="entry name" value="ABM"/>
    <property type="match status" value="1"/>
</dbReference>
<feature type="domain" description="ABM" evidence="1">
    <location>
        <begin position="22"/>
        <end position="118"/>
    </location>
</feature>
<dbReference type="InterPro" id="IPR011008">
    <property type="entry name" value="Dimeric_a/b-barrel"/>
</dbReference>
<dbReference type="InterPro" id="IPR050404">
    <property type="entry name" value="Heme-degrading_MO"/>
</dbReference>
<evidence type="ECO:0000313" key="2">
    <source>
        <dbReference type="EMBL" id="RHY28181.1"/>
    </source>
</evidence>
<dbReference type="Pfam" id="PF03992">
    <property type="entry name" value="ABM"/>
    <property type="match status" value="1"/>
</dbReference>
<proteinExistence type="predicted"/>
<keyword evidence="3" id="KW-1185">Reference proteome</keyword>
<dbReference type="InterPro" id="IPR007138">
    <property type="entry name" value="ABM_dom"/>
</dbReference>
<evidence type="ECO:0000259" key="1">
    <source>
        <dbReference type="PROSITE" id="PS51725"/>
    </source>
</evidence>
<dbReference type="EMBL" id="QUSY01000630">
    <property type="protein sequence ID" value="RHY28181.1"/>
    <property type="molecule type" value="Genomic_DNA"/>
</dbReference>
<dbReference type="PANTHER" id="PTHR34474">
    <property type="entry name" value="SIGNAL TRANSDUCTION PROTEIN TRAP"/>
    <property type="match status" value="1"/>
</dbReference>
<organism evidence="2 3">
    <name type="scientific">Aphanomyces invadans</name>
    <dbReference type="NCBI Taxonomy" id="157072"/>
    <lineage>
        <taxon>Eukaryota</taxon>
        <taxon>Sar</taxon>
        <taxon>Stramenopiles</taxon>
        <taxon>Oomycota</taxon>
        <taxon>Saprolegniomycetes</taxon>
        <taxon>Saprolegniales</taxon>
        <taxon>Verrucalvaceae</taxon>
        <taxon>Aphanomyces</taxon>
    </lineage>
</organism>
<comment type="caution">
    <text evidence="2">The sequence shown here is derived from an EMBL/GenBank/DDBJ whole genome shotgun (WGS) entry which is preliminary data.</text>
</comment>
<dbReference type="SUPFAM" id="SSF54909">
    <property type="entry name" value="Dimeric alpha+beta barrel"/>
    <property type="match status" value="1"/>
</dbReference>
<dbReference type="Gene3D" id="3.30.70.100">
    <property type="match status" value="1"/>
</dbReference>
<name>A0A3R6Y6R7_9STRA</name>
<dbReference type="PANTHER" id="PTHR34474:SF2">
    <property type="entry name" value="SIGNAL TRANSDUCTION PROTEIN TRAP"/>
    <property type="match status" value="1"/>
</dbReference>